<name>A0AA43TY11_9LECA</name>
<dbReference type="AlphaFoldDB" id="A0AA43TY11"/>
<dbReference type="Proteomes" id="UP001161017">
    <property type="component" value="Unassembled WGS sequence"/>
</dbReference>
<keyword evidence="2" id="KW-1185">Reference proteome</keyword>
<dbReference type="EMBL" id="JAPUFD010000016">
    <property type="protein sequence ID" value="MDI1492029.1"/>
    <property type="molecule type" value="Genomic_DNA"/>
</dbReference>
<gene>
    <name evidence="1" type="ORF">OHK93_003240</name>
</gene>
<organism evidence="1 2">
    <name type="scientific">Ramalina farinacea</name>
    <dbReference type="NCBI Taxonomy" id="258253"/>
    <lineage>
        <taxon>Eukaryota</taxon>
        <taxon>Fungi</taxon>
        <taxon>Dikarya</taxon>
        <taxon>Ascomycota</taxon>
        <taxon>Pezizomycotina</taxon>
        <taxon>Lecanoromycetes</taxon>
        <taxon>OSLEUM clade</taxon>
        <taxon>Lecanoromycetidae</taxon>
        <taxon>Lecanorales</taxon>
        <taxon>Lecanorineae</taxon>
        <taxon>Ramalinaceae</taxon>
        <taxon>Ramalina</taxon>
    </lineage>
</organism>
<evidence type="ECO:0000313" key="2">
    <source>
        <dbReference type="Proteomes" id="UP001161017"/>
    </source>
</evidence>
<comment type="caution">
    <text evidence="1">The sequence shown here is derived from an EMBL/GenBank/DDBJ whole genome shotgun (WGS) entry which is preliminary data.</text>
</comment>
<proteinExistence type="predicted"/>
<evidence type="ECO:0000313" key="1">
    <source>
        <dbReference type="EMBL" id="MDI1492029.1"/>
    </source>
</evidence>
<accession>A0AA43TY11</accession>
<reference evidence="1" key="1">
    <citation type="journal article" date="2023" name="Genome Biol. Evol.">
        <title>First Whole Genome Sequence and Flow Cytometry Genome Size Data for the Lichen-Forming Fungus Ramalina farinacea (Ascomycota).</title>
        <authorList>
            <person name="Llewellyn T."/>
            <person name="Mian S."/>
            <person name="Hill R."/>
            <person name="Leitch I.J."/>
            <person name="Gaya E."/>
        </authorList>
    </citation>
    <scope>NUCLEOTIDE SEQUENCE</scope>
    <source>
        <strain evidence="1">LIQ254RAFAR</strain>
    </source>
</reference>
<sequence length="153" mass="17118">MTNVKMRNQGFAEIDDASAALILQMQKDDVDELMARTKGKGRAGEVDDNDLAMTMFREGLENMSLIIADRRMGRSMTRAVIMDAKLLTDSAAQEQIAANDRAMAQRLSGNTTSLRDTEILRICAPPVLEESLSARLFDQYVKPLREFDEESDN</sequence>
<protein>
    <submittedName>
        <fullName evidence="1">Uncharacterized protein</fullName>
    </submittedName>
</protein>